<dbReference type="HOGENOM" id="CLU_013691_3_1_1"/>
<dbReference type="PANTHER" id="PTHR11474">
    <property type="entry name" value="TYROSINASE FAMILY MEMBER"/>
    <property type="match status" value="1"/>
</dbReference>
<comment type="similarity">
    <text evidence="2">Belongs to the tyrosinase family.</text>
</comment>
<dbReference type="InterPro" id="IPR041640">
    <property type="entry name" value="Tyrosinase_C"/>
</dbReference>
<feature type="domain" description="Tyrosinase copper-binding" evidence="12">
    <location>
        <begin position="82"/>
        <end position="99"/>
    </location>
</feature>
<dbReference type="Pfam" id="PF18132">
    <property type="entry name" value="Tyrosinase_C"/>
    <property type="match status" value="1"/>
</dbReference>
<dbReference type="SUPFAM" id="SSF48056">
    <property type="entry name" value="Di-copper centre-containing domain"/>
    <property type="match status" value="1"/>
</dbReference>
<evidence type="ECO:0000256" key="5">
    <source>
        <dbReference type="ARBA" id="ARBA00023002"/>
    </source>
</evidence>
<dbReference type="VEuPathDB" id="FungiDB:SAPIO_CDS0763"/>
<dbReference type="Pfam" id="PF00264">
    <property type="entry name" value="Tyrosinase"/>
    <property type="match status" value="1"/>
</dbReference>
<proteinExistence type="inferred from homology"/>
<protein>
    <recommendedName>
        <fullName evidence="3">tyrosinase</fullName>
        <ecNumber evidence="3">1.14.18.1</ecNumber>
    </recommendedName>
</protein>
<dbReference type="KEGG" id="sapo:SAPIO_CDS0763"/>
<evidence type="ECO:0000256" key="10">
    <source>
        <dbReference type="ARBA" id="ARBA00048881"/>
    </source>
</evidence>
<dbReference type="GO" id="GO:0004503">
    <property type="term" value="F:tyrosinase activity"/>
    <property type="evidence" value="ECO:0007669"/>
    <property type="project" value="UniProtKB-EC"/>
</dbReference>
<feature type="compositionally biased region" description="Basic and acidic residues" evidence="11">
    <location>
        <begin position="438"/>
        <end position="451"/>
    </location>
</feature>
<dbReference type="InterPro" id="IPR002227">
    <property type="entry name" value="Tyrosinase_Cu-bd"/>
</dbReference>
<dbReference type="AlphaFoldDB" id="A0A084GGH5"/>
<evidence type="ECO:0000256" key="7">
    <source>
        <dbReference type="ARBA" id="ARBA00023033"/>
    </source>
</evidence>
<dbReference type="PROSITE" id="PS00498">
    <property type="entry name" value="TYROSINASE_2"/>
    <property type="match status" value="1"/>
</dbReference>
<evidence type="ECO:0000256" key="6">
    <source>
        <dbReference type="ARBA" id="ARBA00023008"/>
    </source>
</evidence>
<dbReference type="Gene3D" id="2.60.310.20">
    <property type="match status" value="1"/>
</dbReference>
<dbReference type="RefSeq" id="XP_016646236.1">
    <property type="nucleotide sequence ID" value="XM_016783470.1"/>
</dbReference>
<comment type="catalytic activity">
    <reaction evidence="10">
        <text>L-tyrosine + O2 = L-dopaquinone + H2O</text>
        <dbReference type="Rhea" id="RHEA:18117"/>
        <dbReference type="ChEBI" id="CHEBI:15377"/>
        <dbReference type="ChEBI" id="CHEBI:15379"/>
        <dbReference type="ChEBI" id="CHEBI:57924"/>
        <dbReference type="ChEBI" id="CHEBI:58315"/>
        <dbReference type="EC" id="1.14.18.1"/>
    </reaction>
</comment>
<dbReference type="InterPro" id="IPR008922">
    <property type="entry name" value="Di-copper_centre_dom_sf"/>
</dbReference>
<accession>A0A084GGH5</accession>
<evidence type="ECO:0000313" key="14">
    <source>
        <dbReference type="EMBL" id="KEZ46437.1"/>
    </source>
</evidence>
<dbReference type="PANTHER" id="PTHR11474:SF76">
    <property type="entry name" value="SHKT DOMAIN-CONTAINING PROTEIN"/>
    <property type="match status" value="1"/>
</dbReference>
<sequence length="661" mass="73864">MSSQGNIRVVGSLPLRREIRDLEANFPEQFSLFILAFKALQAKDKTDPTSYYQIAGIHGMPYKVWNNARGLSNFDFGGYCTHSSILFLTWHRPYLALFEQALYAAAQGIAARYPENVRSRYVEAAKQLRLPFFDWAARVREPAPSFPDSIAKSRIAIVDIDGRRKTIENPLYSFNIGQVQPDRGDLTGRWATRLQTLRHPDSRNNSHNEVIEQELDNESASLRQELSLLLLSFTDYDDFSNSTWRQGSRVRATTSLESVHDDIHGRTGGSGGHMGALDVSAMDPVFWLHHSNVDRIWAMWQDLNQDEFMSPRPAPFSNFTVRRGSTEDAQSPLTPFWDETGTKFWTSDRVKSTTTFGYAYPETQRWQYASVEAYQRALRQTIARLYGSNPFLNFAQTIAPKDAAAERPTFESLAALPTTMLPVRSLAAGVKLAAAREPPQEQKVVEDDTKENPAANPEPSGESLKPPENPIQEGDLSAPIPDSMKRLCPEGRYTDWVVNVRTLKHGLGQTFRVIVFLGDFSPSPADWAGNAEYNTVGRVTMLGRNSDTQCGKCQEDQENDLMIAGAVPLTSALLQDIAAGKLQSLEPKDVVPHLKKDLHWRVKLFDGTEYAVDQVPRLKVSVCSMPVTLGEDGVPVYSGVYTIHKEATAGKAAGLGEDEEW</sequence>
<evidence type="ECO:0000256" key="8">
    <source>
        <dbReference type="ARBA" id="ARBA00023101"/>
    </source>
</evidence>
<evidence type="ECO:0000256" key="3">
    <source>
        <dbReference type="ARBA" id="ARBA00011906"/>
    </source>
</evidence>
<keyword evidence="6" id="KW-0186">Copper</keyword>
<dbReference type="EC" id="1.14.18.1" evidence="3"/>
<dbReference type="PROSITE" id="PS00497">
    <property type="entry name" value="TYROSINASE_1"/>
    <property type="match status" value="1"/>
</dbReference>
<keyword evidence="8" id="KW-0470">Melanin biosynthesis</keyword>
<feature type="domain" description="Tyrosinase copper-binding" evidence="13">
    <location>
        <begin position="283"/>
        <end position="294"/>
    </location>
</feature>
<reference evidence="14 15" key="1">
    <citation type="journal article" date="2014" name="Genome Announc.">
        <title>Draft genome sequence of the pathogenic fungus Scedosporium apiospermum.</title>
        <authorList>
            <person name="Vandeputte P."/>
            <person name="Ghamrawi S."/>
            <person name="Rechenmann M."/>
            <person name="Iltis A."/>
            <person name="Giraud S."/>
            <person name="Fleury M."/>
            <person name="Thornton C."/>
            <person name="Delhaes L."/>
            <person name="Meyer W."/>
            <person name="Papon N."/>
            <person name="Bouchara J.P."/>
        </authorList>
    </citation>
    <scope>NUCLEOTIDE SEQUENCE [LARGE SCALE GENOMIC DNA]</scope>
    <source>
        <strain evidence="14 15">IHEM 14462</strain>
    </source>
</reference>
<comment type="cofactor">
    <cofactor evidence="1">
        <name>Cu(2+)</name>
        <dbReference type="ChEBI" id="CHEBI:29036"/>
    </cofactor>
</comment>
<keyword evidence="15" id="KW-1185">Reference proteome</keyword>
<evidence type="ECO:0000313" key="15">
    <source>
        <dbReference type="Proteomes" id="UP000028545"/>
    </source>
</evidence>
<keyword evidence="4" id="KW-0479">Metal-binding</keyword>
<dbReference type="OMA" id="VQGTGVH"/>
<evidence type="ECO:0000256" key="2">
    <source>
        <dbReference type="ARBA" id="ARBA00009928"/>
    </source>
</evidence>
<dbReference type="GeneID" id="27718915"/>
<evidence type="ECO:0000259" key="12">
    <source>
        <dbReference type="PROSITE" id="PS00497"/>
    </source>
</evidence>
<evidence type="ECO:0000256" key="1">
    <source>
        <dbReference type="ARBA" id="ARBA00001973"/>
    </source>
</evidence>
<keyword evidence="5" id="KW-0560">Oxidoreductase</keyword>
<evidence type="ECO:0000256" key="4">
    <source>
        <dbReference type="ARBA" id="ARBA00022723"/>
    </source>
</evidence>
<dbReference type="OrthoDB" id="6132182at2759"/>
<gene>
    <name evidence="14" type="ORF">SAPIO_CDS0763</name>
</gene>
<evidence type="ECO:0000259" key="13">
    <source>
        <dbReference type="PROSITE" id="PS00498"/>
    </source>
</evidence>
<dbReference type="InterPro" id="IPR050316">
    <property type="entry name" value="Tyrosinase/Hemocyanin"/>
</dbReference>
<dbReference type="GO" id="GO:0042438">
    <property type="term" value="P:melanin biosynthetic process"/>
    <property type="evidence" value="ECO:0007669"/>
    <property type="project" value="UniProtKB-KW"/>
</dbReference>
<dbReference type="PRINTS" id="PR00092">
    <property type="entry name" value="TYROSINASE"/>
</dbReference>
<dbReference type="Proteomes" id="UP000028545">
    <property type="component" value="Unassembled WGS sequence"/>
</dbReference>
<keyword evidence="7" id="KW-0503">Monooxygenase</keyword>
<organism evidence="14 15">
    <name type="scientific">Pseudallescheria apiosperma</name>
    <name type="common">Scedosporium apiospermum</name>
    <dbReference type="NCBI Taxonomy" id="563466"/>
    <lineage>
        <taxon>Eukaryota</taxon>
        <taxon>Fungi</taxon>
        <taxon>Dikarya</taxon>
        <taxon>Ascomycota</taxon>
        <taxon>Pezizomycotina</taxon>
        <taxon>Sordariomycetes</taxon>
        <taxon>Hypocreomycetidae</taxon>
        <taxon>Microascales</taxon>
        <taxon>Microascaceae</taxon>
        <taxon>Scedosporium</taxon>
    </lineage>
</organism>
<evidence type="ECO:0000256" key="9">
    <source>
        <dbReference type="ARBA" id="ARBA00048233"/>
    </source>
</evidence>
<comment type="caution">
    <text evidence="14">The sequence shown here is derived from an EMBL/GenBank/DDBJ whole genome shotgun (WGS) entry which is preliminary data.</text>
</comment>
<dbReference type="Gene3D" id="1.10.1280.10">
    <property type="entry name" value="Di-copper center containing domain from catechol oxidase"/>
    <property type="match status" value="1"/>
</dbReference>
<name>A0A084GGH5_PSEDA</name>
<dbReference type="EMBL" id="JOWA01000033">
    <property type="protein sequence ID" value="KEZ46437.1"/>
    <property type="molecule type" value="Genomic_DNA"/>
</dbReference>
<dbReference type="GO" id="GO:0046872">
    <property type="term" value="F:metal ion binding"/>
    <property type="evidence" value="ECO:0007669"/>
    <property type="project" value="UniProtKB-KW"/>
</dbReference>
<evidence type="ECO:0000256" key="11">
    <source>
        <dbReference type="SAM" id="MobiDB-lite"/>
    </source>
</evidence>
<comment type="catalytic activity">
    <reaction evidence="9">
        <text>2 L-dopa + O2 = 2 L-dopaquinone + 2 H2O</text>
        <dbReference type="Rhea" id="RHEA:34287"/>
        <dbReference type="ChEBI" id="CHEBI:15377"/>
        <dbReference type="ChEBI" id="CHEBI:15379"/>
        <dbReference type="ChEBI" id="CHEBI:57504"/>
        <dbReference type="ChEBI" id="CHEBI:57924"/>
        <dbReference type="EC" id="1.14.18.1"/>
    </reaction>
</comment>
<feature type="region of interest" description="Disordered" evidence="11">
    <location>
        <begin position="432"/>
        <end position="482"/>
    </location>
</feature>